<dbReference type="Pfam" id="PF08555">
    <property type="entry name" value="FAM32A"/>
    <property type="match status" value="1"/>
</dbReference>
<dbReference type="Proteomes" id="UP001497623">
    <property type="component" value="Unassembled WGS sequence"/>
</dbReference>
<dbReference type="AlphaFoldDB" id="A0AAV2RTF0"/>
<dbReference type="InterPro" id="IPR008999">
    <property type="entry name" value="Actin-crosslinking"/>
</dbReference>
<reference evidence="5 6" key="1">
    <citation type="submission" date="2024-05" db="EMBL/GenBank/DDBJ databases">
        <authorList>
            <person name="Wallberg A."/>
        </authorList>
    </citation>
    <scope>NUCLEOTIDE SEQUENCE [LARGE SCALE GENOMIC DNA]</scope>
</reference>
<feature type="compositionally biased region" description="Basic residues" evidence="4">
    <location>
        <begin position="15"/>
        <end position="30"/>
    </location>
</feature>
<keyword evidence="3" id="KW-0539">Nucleus</keyword>
<evidence type="ECO:0000256" key="4">
    <source>
        <dbReference type="SAM" id="MobiDB-lite"/>
    </source>
</evidence>
<dbReference type="GO" id="GO:0051015">
    <property type="term" value="F:actin filament binding"/>
    <property type="evidence" value="ECO:0007669"/>
    <property type="project" value="TreeGrafter"/>
</dbReference>
<keyword evidence="6" id="KW-1185">Reference proteome</keyword>
<comment type="caution">
    <text evidence="5">The sequence shown here is derived from an EMBL/GenBank/DDBJ whole genome shotgun (WGS) entry which is preliminary data.</text>
</comment>
<feature type="region of interest" description="Disordered" evidence="4">
    <location>
        <begin position="15"/>
        <end position="47"/>
    </location>
</feature>
<feature type="non-terminal residue" evidence="5">
    <location>
        <position position="263"/>
    </location>
</feature>
<dbReference type="SUPFAM" id="SSF50405">
    <property type="entry name" value="Actin-crosslinking proteins"/>
    <property type="match status" value="1"/>
</dbReference>
<evidence type="ECO:0000256" key="2">
    <source>
        <dbReference type="ARBA" id="ARBA00010878"/>
    </source>
</evidence>
<comment type="subcellular location">
    <subcellularLocation>
        <location evidence="1">Nucleus</location>
        <location evidence="1">Nucleolus</location>
    </subcellularLocation>
</comment>
<dbReference type="InterPro" id="IPR010414">
    <property type="entry name" value="FRG1"/>
</dbReference>
<dbReference type="InterPro" id="IPR013865">
    <property type="entry name" value="FAM32A"/>
</dbReference>
<organism evidence="5 6">
    <name type="scientific">Meganyctiphanes norvegica</name>
    <name type="common">Northern krill</name>
    <name type="synonym">Thysanopoda norvegica</name>
    <dbReference type="NCBI Taxonomy" id="48144"/>
    <lineage>
        <taxon>Eukaryota</taxon>
        <taxon>Metazoa</taxon>
        <taxon>Ecdysozoa</taxon>
        <taxon>Arthropoda</taxon>
        <taxon>Crustacea</taxon>
        <taxon>Multicrustacea</taxon>
        <taxon>Malacostraca</taxon>
        <taxon>Eumalacostraca</taxon>
        <taxon>Eucarida</taxon>
        <taxon>Euphausiacea</taxon>
        <taxon>Euphausiidae</taxon>
        <taxon>Meganyctiphanes</taxon>
    </lineage>
</organism>
<evidence type="ECO:0000256" key="1">
    <source>
        <dbReference type="ARBA" id="ARBA00004604"/>
    </source>
</evidence>
<accession>A0AAV2RTF0</accession>
<sequence length="263" mass="30033">MSEYSFVKVGKLKLKGEKSKKKHKSKKRKHRDVEEGQSNKSTDTADHGGWWRTKALHEITGSVAIQLGESPMFVRAEDNGLFIVGAPHDQASDPMVKCIMHLVVGGQDIMLVKMHEENNVYTWNMVNSIISHKKNNAYQKKLLQRLYKDGKCALSAANDCFLGLDDDDNVVATSEKAGPGQMIIIRSSAIRECDKPKEVPEEERGKLRDVEINYVKKFQKFQDKRMRLNSEDRGDLRKARNEGALHESLLDRRTKMKADRYCK</sequence>
<dbReference type="PANTHER" id="PTHR12928:SF0">
    <property type="entry name" value="FSHD REGION GENE 1"/>
    <property type="match status" value="1"/>
</dbReference>
<evidence type="ECO:0000256" key="3">
    <source>
        <dbReference type="ARBA" id="ARBA00023242"/>
    </source>
</evidence>
<dbReference type="PANTHER" id="PTHR12928">
    <property type="entry name" value="FRG1 PROTEIN"/>
    <property type="match status" value="1"/>
</dbReference>
<evidence type="ECO:0000313" key="6">
    <source>
        <dbReference type="Proteomes" id="UP001497623"/>
    </source>
</evidence>
<dbReference type="GO" id="GO:0055120">
    <property type="term" value="C:striated muscle dense body"/>
    <property type="evidence" value="ECO:0007669"/>
    <property type="project" value="TreeGrafter"/>
</dbReference>
<dbReference type="GO" id="GO:0071013">
    <property type="term" value="C:catalytic step 2 spliceosome"/>
    <property type="evidence" value="ECO:0007669"/>
    <property type="project" value="TreeGrafter"/>
</dbReference>
<gene>
    <name evidence="5" type="ORF">MNOR_LOCUS28452</name>
</gene>
<dbReference type="Pfam" id="PF06229">
    <property type="entry name" value="FRG1"/>
    <property type="match status" value="1"/>
</dbReference>
<dbReference type="EMBL" id="CAXKWB010031430">
    <property type="protein sequence ID" value="CAL4139458.1"/>
    <property type="molecule type" value="Genomic_DNA"/>
</dbReference>
<protein>
    <submittedName>
        <fullName evidence="5">Uncharacterized protein</fullName>
    </submittedName>
</protein>
<evidence type="ECO:0000313" key="5">
    <source>
        <dbReference type="EMBL" id="CAL4139458.1"/>
    </source>
</evidence>
<comment type="similarity">
    <text evidence="2">Belongs to the FRG1 family.</text>
</comment>
<proteinExistence type="inferred from homology"/>
<dbReference type="GO" id="GO:0005730">
    <property type="term" value="C:nucleolus"/>
    <property type="evidence" value="ECO:0007669"/>
    <property type="project" value="UniProtKB-SubCell"/>
</dbReference>
<dbReference type="Gene3D" id="2.80.10.50">
    <property type="match status" value="1"/>
</dbReference>
<name>A0AAV2RTF0_MEGNR</name>